<keyword evidence="2" id="KW-0812">Transmembrane</keyword>
<name>A0A1X9LR80_9MICO</name>
<gene>
    <name evidence="3" type="ORF">B5808_19810</name>
</gene>
<feature type="region of interest" description="Disordered" evidence="1">
    <location>
        <begin position="49"/>
        <end position="68"/>
    </location>
</feature>
<feature type="compositionally biased region" description="Polar residues" evidence="1">
    <location>
        <begin position="53"/>
        <end position="68"/>
    </location>
</feature>
<dbReference type="Proteomes" id="UP000192775">
    <property type="component" value="Plasmid unnamed1"/>
</dbReference>
<dbReference type="EMBL" id="CP020716">
    <property type="protein sequence ID" value="ARJ07627.1"/>
    <property type="molecule type" value="Genomic_DNA"/>
</dbReference>
<evidence type="ECO:0000313" key="4">
    <source>
        <dbReference type="Proteomes" id="UP000192775"/>
    </source>
</evidence>
<protein>
    <submittedName>
        <fullName evidence="3">Uncharacterized protein</fullName>
    </submittedName>
</protein>
<keyword evidence="2" id="KW-1133">Transmembrane helix</keyword>
<evidence type="ECO:0000256" key="1">
    <source>
        <dbReference type="SAM" id="MobiDB-lite"/>
    </source>
</evidence>
<keyword evidence="2" id="KW-0472">Membrane</keyword>
<keyword evidence="4" id="KW-1185">Reference proteome</keyword>
<organism evidence="3 4">
    <name type="scientific">Cnuibacter physcomitrellae</name>
    <dbReference type="NCBI Taxonomy" id="1619308"/>
    <lineage>
        <taxon>Bacteria</taxon>
        <taxon>Bacillati</taxon>
        <taxon>Actinomycetota</taxon>
        <taxon>Actinomycetes</taxon>
        <taxon>Micrococcales</taxon>
        <taxon>Microbacteriaceae</taxon>
        <taxon>Cnuibacter</taxon>
    </lineage>
</organism>
<dbReference type="AlphaFoldDB" id="A0A1X9LR80"/>
<keyword evidence="3" id="KW-0614">Plasmid</keyword>
<dbReference type="KEGG" id="cphy:B5808_19810"/>
<sequence>MPAVIIGVGMPISAAIRQKEDLTGYFIYGAIFVIVGVVCLLVAAFRAARQRHTPTAESSTRSPGSRSF</sequence>
<accession>A0A1X9LR80</accession>
<evidence type="ECO:0000256" key="2">
    <source>
        <dbReference type="SAM" id="Phobius"/>
    </source>
</evidence>
<geneLocation type="plasmid" evidence="3">
    <name>unnamed1</name>
</geneLocation>
<evidence type="ECO:0000313" key="3">
    <source>
        <dbReference type="EMBL" id="ARJ07627.1"/>
    </source>
</evidence>
<reference evidence="3 4" key="1">
    <citation type="submission" date="2017-04" db="EMBL/GenBank/DDBJ databases">
        <authorList>
            <person name="Afonso C.L."/>
            <person name="Miller P.J."/>
            <person name="Scott M.A."/>
            <person name="Spackman E."/>
            <person name="Goraichik I."/>
            <person name="Dimitrov K.M."/>
            <person name="Suarez D.L."/>
            <person name="Swayne D.E."/>
        </authorList>
    </citation>
    <scope>NUCLEOTIDE SEQUENCE [LARGE SCALE GENOMIC DNA]</scope>
    <source>
        <strain evidence="4">XA(T)</strain>
        <plasmid evidence="4">Plasmid unnamed1</plasmid>
    </source>
</reference>
<feature type="transmembrane region" description="Helical" evidence="2">
    <location>
        <begin position="25"/>
        <end position="45"/>
    </location>
</feature>
<proteinExistence type="predicted"/>